<name>A0AAD9UW70_ACRCE</name>
<feature type="region of interest" description="Disordered" evidence="1">
    <location>
        <begin position="953"/>
        <end position="980"/>
    </location>
</feature>
<sequence>MSHFSCSFAVHCTSACDVSTRYPDRTQFFPLNSCVSDVKAHLRELQTTQSCVASERELILARVGFFDEKGEDIVICPKHRALLGVKYCPSRKCQHPLHGRRKGKVSRGINLKMSKEIKEKWDVLVPVGSGVCRQCRGDHHRTVGSIETASDVQDPRPSPTSHPEPLIHEPSYSAESAEEIVELPQLPPATEESEELSADLVLHVRFQQDLISEHSDCNSDPSDRLSDTLSRTSSESQESLGAAETSAEWQLTPQVQHRLYYLNNFLRMATEGRVSPVRSQCQSDVLTMSSRTQRYYRKKAEQAIEGVLKSIAPGNVSWLYQHVIQRRTRLQTAEGIVEATLVCRLVILYEEAAYWYTRQQILSLFVNDYSKTELLNLIPGLSKWRIDEARKHAFQTKPGLPIDPPKITRCRLDADKVDHFLDFLSSPSFLQDVAYGTRTLKLESGQSLEIPNMVRTVISSHLVRMYLNFCVESNFEPLRRSTLFNIIKVCGASLKKSLAGLDSNQTDGVQALATLENIANELKQARLDSTIADNILTRLKAGRQYLKTDFKIHTASESPCAEHCRLFALSMTDTEYKGQCQHQHTISCDRCEDLKNAVSDLQLAVDSREVHLSPDKRQELQHDLCCAASSIEDWRSHILRSIHQDAAKSEIIDNLKPSHTRTFIHLFDEYNQNWFSVASIIEDSLTTVKRQGSRLNEAFLRSDNAGCYHYAFLLLSLPSLGQRIGVRIARYDFSEAQAGKDICDRRAAALKSHIRRYINEGNDVKTASEMKAAIDSHGGVKGCYSAVCKDDEMSQNMTKHSLSGLQSLNNFMFTESGEIIAWRAYNVGPGKIFSAASLARLGTPQSPKNLQVHQAFSSPDMLTGVFRAPSKTREQQPAAPTMKPIAEERIQVEEEESMIFGCPEEGCIKVYQSHSSLQRHLDAGKHLLALERESMYDVIKKKWAGTSKSISGSYMEAAHPPTSASASVSHSQSEDAPPTTDISWALKKTKKSVHFTTKVRQFLQGSGNKATAEDVAARMRSMRTAEGTKVFTKDEWLTSTQIFRYFSRLATLNKSGALHRTEETRPAPTEPVPDGEESEGEEEDPYVAEASIIKTRLQIRRELEL</sequence>
<evidence type="ECO:0000259" key="2">
    <source>
        <dbReference type="PROSITE" id="PS00028"/>
    </source>
</evidence>
<feature type="region of interest" description="Disordered" evidence="1">
    <location>
        <begin position="213"/>
        <end position="247"/>
    </location>
</feature>
<protein>
    <recommendedName>
        <fullName evidence="2">C2H2-type domain-containing protein</fullName>
    </recommendedName>
</protein>
<dbReference type="EMBL" id="JARQWQ010000089">
    <property type="protein sequence ID" value="KAK2552211.1"/>
    <property type="molecule type" value="Genomic_DNA"/>
</dbReference>
<dbReference type="PANTHER" id="PTHR33845">
    <property type="entry name" value="C2H2-TYPE DOMAIN-CONTAINING PROTEIN"/>
    <property type="match status" value="1"/>
</dbReference>
<evidence type="ECO:0000313" key="4">
    <source>
        <dbReference type="Proteomes" id="UP001249851"/>
    </source>
</evidence>
<reference evidence="3" key="2">
    <citation type="journal article" date="2023" name="Science">
        <title>Genomic signatures of disease resistance in endangered staghorn corals.</title>
        <authorList>
            <person name="Vollmer S.V."/>
            <person name="Selwyn J.D."/>
            <person name="Despard B.A."/>
            <person name="Roesel C.L."/>
        </authorList>
    </citation>
    <scope>NUCLEOTIDE SEQUENCE</scope>
    <source>
        <strain evidence="3">K2</strain>
    </source>
</reference>
<gene>
    <name evidence="3" type="ORF">P5673_026734</name>
</gene>
<feature type="region of interest" description="Disordered" evidence="1">
    <location>
        <begin position="143"/>
        <end position="179"/>
    </location>
</feature>
<dbReference type="Proteomes" id="UP001249851">
    <property type="component" value="Unassembled WGS sequence"/>
</dbReference>
<evidence type="ECO:0000256" key="1">
    <source>
        <dbReference type="SAM" id="MobiDB-lite"/>
    </source>
</evidence>
<feature type="compositionally biased region" description="Acidic residues" evidence="1">
    <location>
        <begin position="1073"/>
        <end position="1086"/>
    </location>
</feature>
<dbReference type="AlphaFoldDB" id="A0AAD9UW70"/>
<dbReference type="PROSITE" id="PS00028">
    <property type="entry name" value="ZINC_FINGER_C2H2_1"/>
    <property type="match status" value="1"/>
</dbReference>
<feature type="compositionally biased region" description="Low complexity" evidence="1">
    <location>
        <begin position="957"/>
        <end position="971"/>
    </location>
</feature>
<organism evidence="3 4">
    <name type="scientific">Acropora cervicornis</name>
    <name type="common">Staghorn coral</name>
    <dbReference type="NCBI Taxonomy" id="6130"/>
    <lineage>
        <taxon>Eukaryota</taxon>
        <taxon>Metazoa</taxon>
        <taxon>Cnidaria</taxon>
        <taxon>Anthozoa</taxon>
        <taxon>Hexacorallia</taxon>
        <taxon>Scleractinia</taxon>
        <taxon>Astrocoeniina</taxon>
        <taxon>Acroporidae</taxon>
        <taxon>Acropora</taxon>
    </lineage>
</organism>
<accession>A0AAD9UW70</accession>
<feature type="compositionally biased region" description="Polar residues" evidence="1">
    <location>
        <begin position="227"/>
        <end position="239"/>
    </location>
</feature>
<feature type="domain" description="C2H2-type" evidence="2">
    <location>
        <begin position="902"/>
        <end position="926"/>
    </location>
</feature>
<dbReference type="PANTHER" id="PTHR33845:SF1">
    <property type="entry name" value="C2H2-TYPE DOMAIN-CONTAINING PROTEIN"/>
    <property type="match status" value="1"/>
</dbReference>
<reference evidence="3" key="1">
    <citation type="journal article" date="2023" name="G3 (Bethesda)">
        <title>Whole genome assembly and annotation of the endangered Caribbean coral Acropora cervicornis.</title>
        <authorList>
            <person name="Selwyn J.D."/>
            <person name="Vollmer S.V."/>
        </authorList>
    </citation>
    <scope>NUCLEOTIDE SEQUENCE</scope>
    <source>
        <strain evidence="3">K2</strain>
    </source>
</reference>
<comment type="caution">
    <text evidence="3">The sequence shown here is derived from an EMBL/GenBank/DDBJ whole genome shotgun (WGS) entry which is preliminary data.</text>
</comment>
<dbReference type="InterPro" id="IPR013087">
    <property type="entry name" value="Znf_C2H2_type"/>
</dbReference>
<evidence type="ECO:0000313" key="3">
    <source>
        <dbReference type="EMBL" id="KAK2552211.1"/>
    </source>
</evidence>
<feature type="region of interest" description="Disordered" evidence="1">
    <location>
        <begin position="1057"/>
        <end position="1087"/>
    </location>
</feature>
<proteinExistence type="predicted"/>
<feature type="compositionally biased region" description="Basic and acidic residues" evidence="1">
    <location>
        <begin position="213"/>
        <end position="226"/>
    </location>
</feature>
<keyword evidence="4" id="KW-1185">Reference proteome</keyword>